<reference evidence="1 2" key="1">
    <citation type="journal article" date="2021" name="BMC Biol.">
        <title>Horizontally acquired antibacterial genes associated with adaptive radiation of ladybird beetles.</title>
        <authorList>
            <person name="Li H.S."/>
            <person name="Tang X.F."/>
            <person name="Huang Y.H."/>
            <person name="Xu Z.Y."/>
            <person name="Chen M.L."/>
            <person name="Du X.Y."/>
            <person name="Qiu B.Y."/>
            <person name="Chen P.T."/>
            <person name="Zhang W."/>
            <person name="Slipinski A."/>
            <person name="Escalona H.E."/>
            <person name="Waterhouse R.M."/>
            <person name="Zwick A."/>
            <person name="Pang H."/>
        </authorList>
    </citation>
    <scope>NUCLEOTIDE SEQUENCE [LARGE SCALE GENOMIC DNA]</scope>
    <source>
        <strain evidence="1">SYSU2018</strain>
    </source>
</reference>
<accession>A0ABD2MFT8</accession>
<dbReference type="Gene3D" id="3.60.10.10">
    <property type="entry name" value="Endonuclease/exonuclease/phosphatase"/>
    <property type="match status" value="1"/>
</dbReference>
<evidence type="ECO:0000313" key="2">
    <source>
        <dbReference type="Proteomes" id="UP001516400"/>
    </source>
</evidence>
<dbReference type="InterPro" id="IPR036691">
    <property type="entry name" value="Endo/exonu/phosph_ase_sf"/>
</dbReference>
<dbReference type="AlphaFoldDB" id="A0ABD2MFT8"/>
<name>A0ABD2MFT8_9CUCU</name>
<keyword evidence="2" id="KW-1185">Reference proteome</keyword>
<protein>
    <submittedName>
        <fullName evidence="1">Uncharacterized protein</fullName>
    </submittedName>
</protein>
<proteinExistence type="predicted"/>
<comment type="caution">
    <text evidence="1">The sequence shown here is derived from an EMBL/GenBank/DDBJ whole genome shotgun (WGS) entry which is preliminary data.</text>
</comment>
<sequence>MKKSITSTGNNPSKPTLKGAIRKKWLYVWRIVGNSVTENDIKDFLPDLEHHNTIEVKKFDSKGHNSDFSIGIPTETLYEKVNDPNFWPSGVVLREFNFRNFFLGEEKSANQLATATTSAFNQEPTTAVFSPNSTNNSPIKGVDQFKLSVPHQNIQSIGNAVDHLEAVIKDLPQESELSVICITEHWKTKEQLENYGIEEYILYSSYCHDMSEHWGSAIYVKKDIHFREIQSL</sequence>
<dbReference type="EMBL" id="JABFTP020000001">
    <property type="protein sequence ID" value="KAL3265214.1"/>
    <property type="molecule type" value="Genomic_DNA"/>
</dbReference>
<evidence type="ECO:0000313" key="1">
    <source>
        <dbReference type="EMBL" id="KAL3265214.1"/>
    </source>
</evidence>
<dbReference type="Proteomes" id="UP001516400">
    <property type="component" value="Unassembled WGS sequence"/>
</dbReference>
<gene>
    <name evidence="1" type="ORF">HHI36_009428</name>
</gene>
<organism evidence="1 2">
    <name type="scientific">Cryptolaemus montrouzieri</name>
    <dbReference type="NCBI Taxonomy" id="559131"/>
    <lineage>
        <taxon>Eukaryota</taxon>
        <taxon>Metazoa</taxon>
        <taxon>Ecdysozoa</taxon>
        <taxon>Arthropoda</taxon>
        <taxon>Hexapoda</taxon>
        <taxon>Insecta</taxon>
        <taxon>Pterygota</taxon>
        <taxon>Neoptera</taxon>
        <taxon>Endopterygota</taxon>
        <taxon>Coleoptera</taxon>
        <taxon>Polyphaga</taxon>
        <taxon>Cucujiformia</taxon>
        <taxon>Coccinelloidea</taxon>
        <taxon>Coccinellidae</taxon>
        <taxon>Scymninae</taxon>
        <taxon>Scymnini</taxon>
        <taxon>Cryptolaemus</taxon>
    </lineage>
</organism>